<dbReference type="EMBL" id="VTTN01000001">
    <property type="protein sequence ID" value="KAA0597758.1"/>
    <property type="molecule type" value="Genomic_DNA"/>
</dbReference>
<protein>
    <submittedName>
        <fullName evidence="2">Uncharacterized protein</fullName>
    </submittedName>
</protein>
<name>A0A5A9GTJ0_AZOLI</name>
<evidence type="ECO:0000313" key="2">
    <source>
        <dbReference type="EMBL" id="KAA0597758.1"/>
    </source>
</evidence>
<proteinExistence type="predicted"/>
<evidence type="ECO:0000256" key="1">
    <source>
        <dbReference type="SAM" id="MobiDB-lite"/>
    </source>
</evidence>
<feature type="compositionally biased region" description="Pro residues" evidence="1">
    <location>
        <begin position="15"/>
        <end position="24"/>
    </location>
</feature>
<accession>A0A5A9GTJ0</accession>
<comment type="caution">
    <text evidence="2">The sequence shown here is derived from an EMBL/GenBank/DDBJ whole genome shotgun (WGS) entry which is preliminary data.</text>
</comment>
<reference evidence="2 3" key="1">
    <citation type="submission" date="2019-08" db="EMBL/GenBank/DDBJ databases">
        <authorList>
            <person name="Grouzdev D."/>
            <person name="Tikhonova E."/>
            <person name="Kravchenko I."/>
        </authorList>
    </citation>
    <scope>NUCLEOTIDE SEQUENCE [LARGE SCALE GENOMIC DNA]</scope>
    <source>
        <strain evidence="2 3">59b</strain>
    </source>
</reference>
<gene>
    <name evidence="2" type="ORF">FZ942_01295</name>
</gene>
<organism evidence="2 3">
    <name type="scientific">Azospirillum lipoferum</name>
    <dbReference type="NCBI Taxonomy" id="193"/>
    <lineage>
        <taxon>Bacteria</taxon>
        <taxon>Pseudomonadati</taxon>
        <taxon>Pseudomonadota</taxon>
        <taxon>Alphaproteobacteria</taxon>
        <taxon>Rhodospirillales</taxon>
        <taxon>Azospirillaceae</taxon>
        <taxon>Azospirillum</taxon>
    </lineage>
</organism>
<dbReference type="AlphaFoldDB" id="A0A5A9GTJ0"/>
<dbReference type="RefSeq" id="WP_149229382.1">
    <property type="nucleotide sequence ID" value="NZ_JALJXJ010000003.1"/>
</dbReference>
<dbReference type="Proteomes" id="UP000324927">
    <property type="component" value="Unassembled WGS sequence"/>
</dbReference>
<evidence type="ECO:0000313" key="3">
    <source>
        <dbReference type="Proteomes" id="UP000324927"/>
    </source>
</evidence>
<feature type="region of interest" description="Disordered" evidence="1">
    <location>
        <begin position="1"/>
        <end position="25"/>
    </location>
</feature>
<sequence length="87" mass="9357">MTFDDTASDRGVPFHPSPSLPPSLPMGRMIEMAFTGLWVIRRKGALVEIGGRLCWPDRGSLGRAAAEAGIPLSDIVVHTGRLDSGKR</sequence>
<keyword evidence="3" id="KW-1185">Reference proteome</keyword>
<dbReference type="OrthoDB" id="7306801at2"/>